<protein>
    <recommendedName>
        <fullName evidence="3">RNase H type-1 domain-containing protein</fullName>
    </recommendedName>
</protein>
<organism evidence="1 2">
    <name type="scientific">Gossypium arboreum</name>
    <name type="common">Tree cotton</name>
    <name type="synonym">Gossypium nanking</name>
    <dbReference type="NCBI Taxonomy" id="29729"/>
    <lineage>
        <taxon>Eukaryota</taxon>
        <taxon>Viridiplantae</taxon>
        <taxon>Streptophyta</taxon>
        <taxon>Embryophyta</taxon>
        <taxon>Tracheophyta</taxon>
        <taxon>Spermatophyta</taxon>
        <taxon>Magnoliopsida</taxon>
        <taxon>eudicotyledons</taxon>
        <taxon>Gunneridae</taxon>
        <taxon>Pentapetalae</taxon>
        <taxon>rosids</taxon>
        <taxon>malvids</taxon>
        <taxon>Malvales</taxon>
        <taxon>Malvaceae</taxon>
        <taxon>Malvoideae</taxon>
        <taxon>Gossypium</taxon>
    </lineage>
</organism>
<dbReference type="EMBL" id="JARKNE010000001">
    <property type="protein sequence ID" value="KAK5846073.1"/>
    <property type="molecule type" value="Genomic_DNA"/>
</dbReference>
<sequence>MAYSSFWGELYSATVSSLLCTLVEWKKPMGTIIKINFDGAYNRQRDRSASCIVARDAEREVLVLKSENHEGVPSTFAAEAIVSHRAV</sequence>
<name>A0ABR0R3B5_GOSAR</name>
<dbReference type="Proteomes" id="UP001358586">
    <property type="component" value="Chromosome 1"/>
</dbReference>
<comment type="caution">
    <text evidence="1">The sequence shown here is derived from an EMBL/GenBank/DDBJ whole genome shotgun (WGS) entry which is preliminary data.</text>
</comment>
<keyword evidence="2" id="KW-1185">Reference proteome</keyword>
<reference evidence="1 2" key="1">
    <citation type="submission" date="2023-03" db="EMBL/GenBank/DDBJ databases">
        <title>WGS of Gossypium arboreum.</title>
        <authorList>
            <person name="Yu D."/>
        </authorList>
    </citation>
    <scope>NUCLEOTIDE SEQUENCE [LARGE SCALE GENOMIC DNA]</scope>
    <source>
        <tissue evidence="1">Leaf</tissue>
    </source>
</reference>
<proteinExistence type="predicted"/>
<evidence type="ECO:0000313" key="1">
    <source>
        <dbReference type="EMBL" id="KAK5846073.1"/>
    </source>
</evidence>
<evidence type="ECO:0008006" key="3">
    <source>
        <dbReference type="Google" id="ProtNLM"/>
    </source>
</evidence>
<gene>
    <name evidence="1" type="ORF">PVK06_002341</name>
</gene>
<accession>A0ABR0R3B5</accession>
<evidence type="ECO:0000313" key="2">
    <source>
        <dbReference type="Proteomes" id="UP001358586"/>
    </source>
</evidence>